<dbReference type="PANTHER" id="PTHR45635">
    <property type="entry name" value="ADP,ATP CARRIER PROTEIN 1-RELATED-RELATED"/>
    <property type="match status" value="1"/>
</dbReference>
<feature type="transmembrane region" description="Helical" evidence="16">
    <location>
        <begin position="206"/>
        <end position="224"/>
    </location>
</feature>
<keyword evidence="8" id="KW-0999">Mitochondrion inner membrane</keyword>
<evidence type="ECO:0000256" key="16">
    <source>
        <dbReference type="RuleBase" id="RU368008"/>
    </source>
</evidence>
<accession>A0A5N4A6S2</accession>
<keyword evidence="5" id="KW-0050">Antiport</keyword>
<keyword evidence="10" id="KW-0496">Mitochondrion</keyword>
<sequence length="337" mass="37711">MTVKNVTSDSLHSDFGQKFQNCHVQISMSNSNELRTFAISFMVGGLSGALVKSLTSPLDRVKVILQTQDVAAQFGEGKRKRYTGVIDCFRRIPKEQGFTSLWRGNIVNTVRYFPSQALNFSFNTWYKERINAAFGAGPLAHFASGALAGVTTVTLLYPLEFCQTRISADVGNDAKDRAKRTDFVEREFRGVSDCISKVTKTEGFHVLYRGYFVAVTGVALYRSFYFGMHGYWKEINKGAELSLMVQLIAAQVITITSGMISYPLDTIGRILMMDVGKPKNEKKLDTVRGVVNLVYRERGVAGFYKVNKGTTVNYLRSISGSMILVLYDQCMRYLNAE</sequence>
<feature type="repeat" description="Solcar" evidence="14">
    <location>
        <begin position="241"/>
        <end position="333"/>
    </location>
</feature>
<comment type="caution">
    <text evidence="16">Lacks conserved residue(s) required for the propagation of feature annotation.</text>
</comment>
<evidence type="ECO:0000256" key="13">
    <source>
        <dbReference type="ARBA" id="ARBA00045250"/>
    </source>
</evidence>
<comment type="subunit">
    <text evidence="3 16">Monomer.</text>
</comment>
<evidence type="ECO:0000256" key="6">
    <source>
        <dbReference type="ARBA" id="ARBA00022692"/>
    </source>
</evidence>
<evidence type="ECO:0000256" key="15">
    <source>
        <dbReference type="RuleBase" id="RU000488"/>
    </source>
</evidence>
<evidence type="ECO:0000313" key="18">
    <source>
        <dbReference type="Proteomes" id="UP000327044"/>
    </source>
</evidence>
<dbReference type="EMBL" id="VVIM01000009">
    <property type="protein sequence ID" value="KAB0792958.1"/>
    <property type="molecule type" value="Genomic_DNA"/>
</dbReference>
<proteinExistence type="inferred from homology"/>
<dbReference type="GO" id="GO:0005471">
    <property type="term" value="F:ATP:ADP antiporter activity"/>
    <property type="evidence" value="ECO:0007669"/>
    <property type="project" value="UniProtKB-UniRule"/>
</dbReference>
<comment type="function">
    <text evidence="16">Catalyzes the exchange of ADP and ATP across the membrane.</text>
</comment>
<evidence type="ECO:0000313" key="17">
    <source>
        <dbReference type="EMBL" id="KAB0792958.1"/>
    </source>
</evidence>
<dbReference type="PRINTS" id="PR00927">
    <property type="entry name" value="ADPTRNSLCASE"/>
</dbReference>
<name>A0A5N4A6S2_PHOPY</name>
<dbReference type="Proteomes" id="UP000327044">
    <property type="component" value="Unassembled WGS sequence"/>
</dbReference>
<evidence type="ECO:0000256" key="9">
    <source>
        <dbReference type="ARBA" id="ARBA00022989"/>
    </source>
</evidence>
<evidence type="ECO:0000256" key="4">
    <source>
        <dbReference type="ARBA" id="ARBA00022448"/>
    </source>
</evidence>
<dbReference type="GO" id="GO:0005743">
    <property type="term" value="C:mitochondrial inner membrane"/>
    <property type="evidence" value="ECO:0007669"/>
    <property type="project" value="UniProtKB-SubCell"/>
</dbReference>
<organism evidence="17 18">
    <name type="scientific">Photinus pyralis</name>
    <name type="common">Common eastern firefly</name>
    <name type="synonym">Lampyris pyralis</name>
    <dbReference type="NCBI Taxonomy" id="7054"/>
    <lineage>
        <taxon>Eukaryota</taxon>
        <taxon>Metazoa</taxon>
        <taxon>Ecdysozoa</taxon>
        <taxon>Arthropoda</taxon>
        <taxon>Hexapoda</taxon>
        <taxon>Insecta</taxon>
        <taxon>Pterygota</taxon>
        <taxon>Neoptera</taxon>
        <taxon>Endopterygota</taxon>
        <taxon>Coleoptera</taxon>
        <taxon>Polyphaga</taxon>
        <taxon>Elateriformia</taxon>
        <taxon>Elateroidea</taxon>
        <taxon>Lampyridae</taxon>
        <taxon>Lampyrinae</taxon>
        <taxon>Photinus</taxon>
    </lineage>
</organism>
<dbReference type="InterPro" id="IPR002067">
    <property type="entry name" value="MCP"/>
</dbReference>
<dbReference type="SUPFAM" id="SSF103506">
    <property type="entry name" value="Mitochondrial carrier"/>
    <property type="match status" value="1"/>
</dbReference>
<feature type="transmembrane region" description="Helical" evidence="16">
    <location>
        <begin position="244"/>
        <end position="264"/>
    </location>
</feature>
<keyword evidence="18" id="KW-1185">Reference proteome</keyword>
<keyword evidence="7" id="KW-0677">Repeat</keyword>
<protein>
    <recommendedName>
        <fullName evidence="16">ADP/ATP translocase</fullName>
    </recommendedName>
    <alternativeName>
        <fullName evidence="16">ADP,ATP carrier protein</fullName>
    </alternativeName>
</protein>
<comment type="function">
    <text evidence="13">ADP:ATP antiporter that mediates import of ADP into the mitochondrial matrix for ATP synthesis, and export of ATP out to fuel the cell. Cycles between the cytoplasmic-open state (c-state) and the matrix-open state (m-state): operates by the alternating access mechanism with a single substrate-binding site intermittently exposed to either the cytosolic (c-state) or matrix (m-state) side of the inner mitochondrial membrane.</text>
</comment>
<dbReference type="Pfam" id="PF00153">
    <property type="entry name" value="Mito_carr"/>
    <property type="match status" value="3"/>
</dbReference>
<feature type="repeat" description="Solcar" evidence="14">
    <location>
        <begin position="136"/>
        <end position="235"/>
    </location>
</feature>
<dbReference type="InParanoid" id="A0A5N4A6S2"/>
<comment type="similarity">
    <text evidence="2 15">Belongs to the mitochondrial carrier (TC 2.A.29) family.</text>
</comment>
<dbReference type="InterPro" id="IPR018108">
    <property type="entry name" value="MCP_transmembrane"/>
</dbReference>
<keyword evidence="4 15" id="KW-0813">Transport</keyword>
<dbReference type="InterPro" id="IPR023395">
    <property type="entry name" value="MCP_dom_sf"/>
</dbReference>
<dbReference type="InterPro" id="IPR002113">
    <property type="entry name" value="ADT_euk_type"/>
</dbReference>
<keyword evidence="11 14" id="KW-0472">Membrane</keyword>
<dbReference type="PRINTS" id="PR00926">
    <property type="entry name" value="MITOCARRIER"/>
</dbReference>
<evidence type="ECO:0000256" key="12">
    <source>
        <dbReference type="ARBA" id="ARBA00024143"/>
    </source>
</evidence>
<dbReference type="Gene3D" id="1.50.40.10">
    <property type="entry name" value="Mitochondrial carrier domain"/>
    <property type="match status" value="1"/>
</dbReference>
<feature type="repeat" description="Solcar" evidence="14">
    <location>
        <begin position="35"/>
        <end position="129"/>
    </location>
</feature>
<comment type="subcellular location">
    <subcellularLocation>
        <location evidence="16">Membrane</location>
        <topology evidence="16">Multi-pass membrane protein</topology>
    </subcellularLocation>
    <subcellularLocation>
        <location evidence="1">Mitochondrion inner membrane</location>
        <topology evidence="1">Multi-pass membrane protein</topology>
    </subcellularLocation>
</comment>
<evidence type="ECO:0000256" key="10">
    <source>
        <dbReference type="ARBA" id="ARBA00023128"/>
    </source>
</evidence>
<keyword evidence="6 14" id="KW-0812">Transmembrane</keyword>
<dbReference type="PROSITE" id="PS50920">
    <property type="entry name" value="SOLCAR"/>
    <property type="match status" value="3"/>
</dbReference>
<dbReference type="GO" id="GO:0140021">
    <property type="term" value="P:mitochondrial ADP transmembrane transport"/>
    <property type="evidence" value="ECO:0007669"/>
    <property type="project" value="InterPro"/>
</dbReference>
<gene>
    <name evidence="17" type="ORF">PPYR_12578</name>
</gene>
<keyword evidence="9 16" id="KW-1133">Transmembrane helix</keyword>
<dbReference type="PANTHER" id="PTHR45635:SF14">
    <property type="entry name" value="ADP_ATP TRANSLOCASE"/>
    <property type="match status" value="1"/>
</dbReference>
<reference evidence="17 18" key="1">
    <citation type="journal article" date="2018" name="Elife">
        <title>Firefly genomes illuminate parallel origins of bioluminescence in beetles.</title>
        <authorList>
            <person name="Fallon T.R."/>
            <person name="Lower S.E."/>
            <person name="Chang C.H."/>
            <person name="Bessho-Uehara M."/>
            <person name="Martin G.J."/>
            <person name="Bewick A.J."/>
            <person name="Behringer M."/>
            <person name="Debat H.J."/>
            <person name="Wong I."/>
            <person name="Day J.C."/>
            <person name="Suvorov A."/>
            <person name="Silva C.J."/>
            <person name="Stanger-Hall K.F."/>
            <person name="Hall D.W."/>
            <person name="Schmitz R.J."/>
            <person name="Nelson D.R."/>
            <person name="Lewis S.M."/>
            <person name="Shigenobu S."/>
            <person name="Bybee S.M."/>
            <person name="Larracuente A.M."/>
            <person name="Oba Y."/>
            <person name="Weng J.K."/>
        </authorList>
    </citation>
    <scope>NUCLEOTIDE SEQUENCE [LARGE SCALE GENOMIC DNA]</scope>
    <source>
        <strain evidence="17">1611_PpyrPB1</strain>
        <tissue evidence="17">Whole body</tissue>
    </source>
</reference>
<evidence type="ECO:0000256" key="1">
    <source>
        <dbReference type="ARBA" id="ARBA00004448"/>
    </source>
</evidence>
<comment type="caution">
    <text evidence="17">The sequence shown here is derived from an EMBL/GenBank/DDBJ whole genome shotgun (WGS) entry which is preliminary data.</text>
</comment>
<evidence type="ECO:0000256" key="3">
    <source>
        <dbReference type="ARBA" id="ARBA00011245"/>
    </source>
</evidence>
<dbReference type="GO" id="GO:1990544">
    <property type="term" value="P:mitochondrial ATP transmembrane transport"/>
    <property type="evidence" value="ECO:0007669"/>
    <property type="project" value="InterPro"/>
</dbReference>
<evidence type="ECO:0000256" key="11">
    <source>
        <dbReference type="ARBA" id="ARBA00023136"/>
    </source>
</evidence>
<evidence type="ECO:0000256" key="7">
    <source>
        <dbReference type="ARBA" id="ARBA00022737"/>
    </source>
</evidence>
<evidence type="ECO:0000256" key="8">
    <source>
        <dbReference type="ARBA" id="ARBA00022792"/>
    </source>
</evidence>
<evidence type="ECO:0000256" key="14">
    <source>
        <dbReference type="PROSITE-ProRule" id="PRU00282"/>
    </source>
</evidence>
<evidence type="ECO:0000256" key="2">
    <source>
        <dbReference type="ARBA" id="ARBA00006375"/>
    </source>
</evidence>
<evidence type="ECO:0000256" key="5">
    <source>
        <dbReference type="ARBA" id="ARBA00022449"/>
    </source>
</evidence>
<comment type="catalytic activity">
    <reaction evidence="12">
        <text>ADP(in) + ATP(out) = ADP(out) + ATP(in)</text>
        <dbReference type="Rhea" id="RHEA:34999"/>
        <dbReference type="ChEBI" id="CHEBI:30616"/>
        <dbReference type="ChEBI" id="CHEBI:456216"/>
    </reaction>
    <physiologicalReaction direction="left-to-right" evidence="12">
        <dbReference type="Rhea" id="RHEA:35000"/>
    </physiologicalReaction>
</comment>
<dbReference type="AlphaFoldDB" id="A0A5N4A6S2"/>